<dbReference type="InterPro" id="IPR036388">
    <property type="entry name" value="WH-like_DNA-bd_sf"/>
</dbReference>
<keyword evidence="3 7" id="KW-0963">Cytoplasm</keyword>
<dbReference type="Pfam" id="PF02863">
    <property type="entry name" value="Arg_repressor_C"/>
    <property type="match status" value="1"/>
</dbReference>
<dbReference type="PANTHER" id="PTHR34471:SF1">
    <property type="entry name" value="ARGININE REPRESSOR"/>
    <property type="match status" value="1"/>
</dbReference>
<dbReference type="Pfam" id="PF01316">
    <property type="entry name" value="Arg_repressor"/>
    <property type="match status" value="1"/>
</dbReference>
<evidence type="ECO:0000256" key="6">
    <source>
        <dbReference type="ARBA" id="ARBA00023163"/>
    </source>
</evidence>
<dbReference type="InterPro" id="IPR036251">
    <property type="entry name" value="Arg_repress_C_sf"/>
</dbReference>
<dbReference type="GO" id="GO:1900079">
    <property type="term" value="P:regulation of arginine biosynthetic process"/>
    <property type="evidence" value="ECO:0007669"/>
    <property type="project" value="UniProtKB-UniRule"/>
</dbReference>
<reference evidence="10 11" key="1">
    <citation type="submission" date="2019-09" db="EMBL/GenBank/DDBJ databases">
        <title>Complete Genome Sequence of Lactobacillus nenjiangensis SH-Y15, isolated from sauerkraut.</title>
        <authorList>
            <person name="Yang H."/>
        </authorList>
    </citation>
    <scope>NUCLEOTIDE SEQUENCE [LARGE SCALE GENOMIC DNA]</scope>
    <source>
        <strain evidence="10 11">SH-Y15</strain>
    </source>
</reference>
<dbReference type="PANTHER" id="PTHR34471">
    <property type="entry name" value="ARGININE REPRESSOR"/>
    <property type="match status" value="1"/>
</dbReference>
<dbReference type="GO" id="GO:0003700">
    <property type="term" value="F:DNA-binding transcription factor activity"/>
    <property type="evidence" value="ECO:0007669"/>
    <property type="project" value="UniProtKB-UniRule"/>
</dbReference>
<comment type="subcellular location">
    <subcellularLocation>
        <location evidence="1 7">Cytoplasm</location>
    </subcellularLocation>
</comment>
<dbReference type="UniPathway" id="UPA00068"/>
<dbReference type="GO" id="GO:0003677">
    <property type="term" value="F:DNA binding"/>
    <property type="evidence" value="ECO:0007669"/>
    <property type="project" value="UniProtKB-KW"/>
</dbReference>
<keyword evidence="7" id="KW-0678">Repressor</keyword>
<gene>
    <name evidence="7" type="primary">argR</name>
    <name evidence="10" type="ORF">F0161_05425</name>
</gene>
<dbReference type="EMBL" id="CP043939">
    <property type="protein sequence ID" value="QER67344.1"/>
    <property type="molecule type" value="Genomic_DNA"/>
</dbReference>
<dbReference type="InterPro" id="IPR036390">
    <property type="entry name" value="WH_DNA-bd_sf"/>
</dbReference>
<comment type="similarity">
    <text evidence="2 7">Belongs to the ArgR family.</text>
</comment>
<dbReference type="RefSeq" id="WP_137601968.1">
    <property type="nucleotide sequence ID" value="NZ_BJEB01000025.1"/>
</dbReference>
<dbReference type="Gene3D" id="3.30.1360.40">
    <property type="match status" value="1"/>
</dbReference>
<dbReference type="AlphaFoldDB" id="A0A5P1X364"/>
<dbReference type="SUPFAM" id="SSF46785">
    <property type="entry name" value="Winged helix' DNA-binding domain"/>
    <property type="match status" value="1"/>
</dbReference>
<dbReference type="GO" id="GO:0005737">
    <property type="term" value="C:cytoplasm"/>
    <property type="evidence" value="ECO:0007669"/>
    <property type="project" value="UniProtKB-SubCell"/>
</dbReference>
<evidence type="ECO:0000256" key="4">
    <source>
        <dbReference type="ARBA" id="ARBA00023015"/>
    </source>
</evidence>
<keyword evidence="11" id="KW-1185">Reference proteome</keyword>
<evidence type="ECO:0000256" key="1">
    <source>
        <dbReference type="ARBA" id="ARBA00004496"/>
    </source>
</evidence>
<keyword evidence="6 7" id="KW-0804">Transcription</keyword>
<keyword evidence="7" id="KW-0055">Arginine biosynthesis</keyword>
<dbReference type="GO" id="GO:0051259">
    <property type="term" value="P:protein complex oligomerization"/>
    <property type="evidence" value="ECO:0007669"/>
    <property type="project" value="InterPro"/>
</dbReference>
<dbReference type="GO" id="GO:0034618">
    <property type="term" value="F:arginine binding"/>
    <property type="evidence" value="ECO:0007669"/>
    <property type="project" value="InterPro"/>
</dbReference>
<evidence type="ECO:0000259" key="9">
    <source>
        <dbReference type="Pfam" id="PF02863"/>
    </source>
</evidence>
<keyword evidence="5 7" id="KW-0238">DNA-binding</keyword>
<evidence type="ECO:0000256" key="7">
    <source>
        <dbReference type="HAMAP-Rule" id="MF_00173"/>
    </source>
</evidence>
<keyword evidence="4 7" id="KW-0805">Transcription regulation</keyword>
<dbReference type="InterPro" id="IPR020899">
    <property type="entry name" value="Arg_repress_C"/>
</dbReference>
<evidence type="ECO:0000256" key="5">
    <source>
        <dbReference type="ARBA" id="ARBA00023125"/>
    </source>
</evidence>
<dbReference type="KEGG" id="lnn:F0161_05425"/>
<evidence type="ECO:0000313" key="11">
    <source>
        <dbReference type="Proteomes" id="UP000325295"/>
    </source>
</evidence>
<dbReference type="InterPro" id="IPR020900">
    <property type="entry name" value="Arg_repress_DNA-bd"/>
</dbReference>
<comment type="pathway">
    <text evidence="7">Amino-acid biosynthesis; L-arginine biosynthesis [regulation].</text>
</comment>
<dbReference type="PRINTS" id="PR01467">
    <property type="entry name" value="ARGREPRESSOR"/>
</dbReference>
<name>A0A5P1X364_9LACO</name>
<dbReference type="HAMAP" id="MF_00173">
    <property type="entry name" value="Arg_repressor"/>
    <property type="match status" value="1"/>
</dbReference>
<evidence type="ECO:0000256" key="3">
    <source>
        <dbReference type="ARBA" id="ARBA00022490"/>
    </source>
</evidence>
<evidence type="ECO:0000313" key="10">
    <source>
        <dbReference type="EMBL" id="QER67344.1"/>
    </source>
</evidence>
<dbReference type="Gene3D" id="1.10.10.10">
    <property type="entry name" value="Winged helix-like DNA-binding domain superfamily/Winged helix DNA-binding domain"/>
    <property type="match status" value="1"/>
</dbReference>
<dbReference type="Proteomes" id="UP000325295">
    <property type="component" value="Chromosome"/>
</dbReference>
<protein>
    <recommendedName>
        <fullName evidence="7">Arginine repressor</fullName>
    </recommendedName>
</protein>
<feature type="domain" description="Arginine repressor C-terminal" evidence="9">
    <location>
        <begin position="80"/>
        <end position="146"/>
    </location>
</feature>
<organism evidence="10 11">
    <name type="scientific">Paucilactobacillus nenjiangensis</name>
    <dbReference type="NCBI Taxonomy" id="1296540"/>
    <lineage>
        <taxon>Bacteria</taxon>
        <taxon>Bacillati</taxon>
        <taxon>Bacillota</taxon>
        <taxon>Bacilli</taxon>
        <taxon>Lactobacillales</taxon>
        <taxon>Lactobacillaceae</taxon>
        <taxon>Paucilactobacillus</taxon>
    </lineage>
</organism>
<sequence length="151" mass="17056">MRKVERQSHLRQLINNTNIERQDDFVRLLAQKHIEVTQATISRDIKEMQLVKVPTAGGGYHYSFPPKKQMDSEKKMRRTLRDAFISMNAQDNMVVINVHPGNGPALATLISQTNDESLFATIGDDATVLSICKTKAATHEFMNKMTNLLAD</sequence>
<feature type="domain" description="Arginine repressor DNA-binding" evidence="8">
    <location>
        <begin position="1"/>
        <end position="68"/>
    </location>
</feature>
<proteinExistence type="inferred from homology"/>
<dbReference type="InterPro" id="IPR001669">
    <property type="entry name" value="Arg_repress"/>
</dbReference>
<comment type="function">
    <text evidence="7">Regulates arginine biosynthesis genes.</text>
</comment>
<evidence type="ECO:0000259" key="8">
    <source>
        <dbReference type="Pfam" id="PF01316"/>
    </source>
</evidence>
<keyword evidence="7" id="KW-0028">Amino-acid biosynthesis</keyword>
<evidence type="ECO:0000256" key="2">
    <source>
        <dbReference type="ARBA" id="ARBA00008316"/>
    </source>
</evidence>
<dbReference type="GO" id="GO:0006526">
    <property type="term" value="P:L-arginine biosynthetic process"/>
    <property type="evidence" value="ECO:0007669"/>
    <property type="project" value="UniProtKB-UniPathway"/>
</dbReference>
<dbReference type="OrthoDB" id="9807089at2"/>
<dbReference type="SUPFAM" id="SSF55252">
    <property type="entry name" value="C-terminal domain of arginine repressor"/>
    <property type="match status" value="1"/>
</dbReference>
<accession>A0A5P1X364</accession>